<evidence type="ECO:0000313" key="12">
    <source>
        <dbReference type="Proteomes" id="UP000233551"/>
    </source>
</evidence>
<dbReference type="GO" id="GO:0016413">
    <property type="term" value="F:O-acetyltransferase activity"/>
    <property type="evidence" value="ECO:0007669"/>
    <property type="project" value="InterPro"/>
</dbReference>
<dbReference type="Pfam" id="PF14416">
    <property type="entry name" value="PMR5N"/>
    <property type="match status" value="1"/>
</dbReference>
<protein>
    <submittedName>
        <fullName evidence="9">Uncharacterized protein</fullName>
    </submittedName>
</protein>
<evidence type="ECO:0000256" key="1">
    <source>
        <dbReference type="ARBA" id="ARBA00004167"/>
    </source>
</evidence>
<sequence>MAVRSLQIPSSSQPLPLTSAVFFLLLLQWRNSSTALLLKLKNHHGGHSHSSGPLFQSNRSSCQMFTGTWVRDDSYPMYQYSDCPFIDPEFNCQLYGRPDSGYLKYRWRPLNCELPRFNGKEFLERMKGKTVMFVGDSLGKDQWESLICLIASSAPSTSTQMTRGLPLSTLKFLDYGLTVSFYKAPYLVDIDAIQGKRVLRLEDVSNNADVWRSADVLSFNTGHWWTHQGSQQGWDLIESGGTYYQDMDRLVAMERALRAWANWADSKVDRTRTQLFFLAISPTHYNPSDWSAGPTAATTKNCYGETTPMSGTMYPGAYPEQMRVVDEVLRGMKSPPYLLDITLLSALRKDCHPSVYSGELSPDQRANPGRSADCSHWCLPGLPDTWNQLLYTAMFY</sequence>
<dbReference type="GO" id="GO:0005794">
    <property type="term" value="C:Golgi apparatus"/>
    <property type="evidence" value="ECO:0007669"/>
    <property type="project" value="TreeGrafter"/>
</dbReference>
<evidence type="ECO:0000256" key="4">
    <source>
        <dbReference type="ARBA" id="ARBA00022968"/>
    </source>
</evidence>
<keyword evidence="5" id="KW-1133">Transmembrane helix</keyword>
<evidence type="ECO:0000256" key="6">
    <source>
        <dbReference type="ARBA" id="ARBA00023136"/>
    </source>
</evidence>
<evidence type="ECO:0000313" key="9">
    <source>
        <dbReference type="EMBL" id="OWM66686.1"/>
    </source>
</evidence>
<comment type="similarity">
    <text evidence="2">Belongs to the PC-esterase family. TBL subfamily.</text>
</comment>
<proteinExistence type="inferred from homology"/>
<dbReference type="AlphaFoldDB" id="A0A218W222"/>
<dbReference type="EMBL" id="MTKT01005538">
    <property type="protein sequence ID" value="OWM66686.1"/>
    <property type="molecule type" value="Genomic_DNA"/>
</dbReference>
<feature type="domain" description="Trichome birefringence-like N-terminal" evidence="8">
    <location>
        <begin position="61"/>
        <end position="113"/>
    </location>
</feature>
<evidence type="ECO:0000256" key="5">
    <source>
        <dbReference type="ARBA" id="ARBA00022989"/>
    </source>
</evidence>
<feature type="domain" description="Trichome birefringence-like C-terminal" evidence="7">
    <location>
        <begin position="114"/>
        <end position="392"/>
    </location>
</feature>
<name>A0A218W222_PUNGR</name>
<evidence type="ECO:0000259" key="8">
    <source>
        <dbReference type="Pfam" id="PF14416"/>
    </source>
</evidence>
<dbReference type="EMBL" id="PGOL01000335">
    <property type="protein sequence ID" value="PKI72229.1"/>
    <property type="molecule type" value="Genomic_DNA"/>
</dbReference>
<dbReference type="Pfam" id="PF13839">
    <property type="entry name" value="PC-Esterase"/>
    <property type="match status" value="1"/>
</dbReference>
<accession>A0A218W222</accession>
<dbReference type="GO" id="GO:0016020">
    <property type="term" value="C:membrane"/>
    <property type="evidence" value="ECO:0007669"/>
    <property type="project" value="UniProtKB-SubCell"/>
</dbReference>
<dbReference type="PANTHER" id="PTHR32285:SF14">
    <property type="entry name" value="PROTEIN PMR5"/>
    <property type="match status" value="1"/>
</dbReference>
<keyword evidence="3" id="KW-0812">Transmembrane</keyword>
<reference evidence="11" key="1">
    <citation type="journal article" date="2017" name="Plant J.">
        <title>The pomegranate (Punica granatum L.) genome and the genomics of punicalagin biosynthesis.</title>
        <authorList>
            <person name="Qin G."/>
            <person name="Xu C."/>
            <person name="Ming R."/>
            <person name="Tang H."/>
            <person name="Guyot R."/>
            <person name="Kramer E.M."/>
            <person name="Hu Y."/>
            <person name="Yi X."/>
            <person name="Qi Y."/>
            <person name="Xu X."/>
            <person name="Gao Z."/>
            <person name="Pan H."/>
            <person name="Jian J."/>
            <person name="Tian Y."/>
            <person name="Yue Z."/>
            <person name="Xu Y."/>
        </authorList>
    </citation>
    <scope>NUCLEOTIDE SEQUENCE [LARGE SCALE GENOMIC DNA]</scope>
    <source>
        <strain evidence="11">cv. Dabenzi</strain>
    </source>
</reference>
<reference evidence="10 12" key="3">
    <citation type="submission" date="2017-11" db="EMBL/GenBank/DDBJ databases">
        <title>De-novo sequencing of pomegranate (Punica granatum L.) genome.</title>
        <authorList>
            <person name="Akparov Z."/>
            <person name="Amiraslanov A."/>
            <person name="Hajiyeva S."/>
            <person name="Abbasov M."/>
            <person name="Kaur K."/>
            <person name="Hamwieh A."/>
            <person name="Solovyev V."/>
            <person name="Salamov A."/>
            <person name="Braich B."/>
            <person name="Kosarev P."/>
            <person name="Mahmoud A."/>
            <person name="Hajiyev E."/>
            <person name="Babayeva S."/>
            <person name="Izzatullayeva V."/>
            <person name="Mammadov A."/>
            <person name="Mammadov A."/>
            <person name="Sharifova S."/>
            <person name="Ojaghi J."/>
            <person name="Eynullazada K."/>
            <person name="Bayramov B."/>
            <person name="Abdulazimova A."/>
            <person name="Shahmuradov I."/>
        </authorList>
    </citation>
    <scope>NUCLEOTIDE SEQUENCE [LARGE SCALE GENOMIC DNA]</scope>
    <source>
        <strain evidence="10">AG2017</strain>
        <strain evidence="12">cv. AG2017</strain>
        <tissue evidence="10">Leaf</tissue>
    </source>
</reference>
<dbReference type="InterPro" id="IPR025846">
    <property type="entry name" value="TBL_N"/>
</dbReference>
<evidence type="ECO:0000313" key="10">
    <source>
        <dbReference type="EMBL" id="PKI72229.1"/>
    </source>
</evidence>
<evidence type="ECO:0000259" key="7">
    <source>
        <dbReference type="Pfam" id="PF13839"/>
    </source>
</evidence>
<organism evidence="9 11">
    <name type="scientific">Punica granatum</name>
    <name type="common">Pomegranate</name>
    <dbReference type="NCBI Taxonomy" id="22663"/>
    <lineage>
        <taxon>Eukaryota</taxon>
        <taxon>Viridiplantae</taxon>
        <taxon>Streptophyta</taxon>
        <taxon>Embryophyta</taxon>
        <taxon>Tracheophyta</taxon>
        <taxon>Spermatophyta</taxon>
        <taxon>Magnoliopsida</taxon>
        <taxon>eudicotyledons</taxon>
        <taxon>Gunneridae</taxon>
        <taxon>Pentapetalae</taxon>
        <taxon>rosids</taxon>
        <taxon>malvids</taxon>
        <taxon>Myrtales</taxon>
        <taxon>Lythraceae</taxon>
        <taxon>Punica</taxon>
    </lineage>
</organism>
<dbReference type="Proteomes" id="UP000233551">
    <property type="component" value="Unassembled WGS sequence"/>
</dbReference>
<keyword evidence="4" id="KW-0735">Signal-anchor</keyword>
<dbReference type="InterPro" id="IPR026057">
    <property type="entry name" value="TBL_C"/>
</dbReference>
<comment type="subcellular location">
    <subcellularLocation>
        <location evidence="1">Membrane</location>
        <topology evidence="1">Single-pass membrane protein</topology>
    </subcellularLocation>
</comment>
<evidence type="ECO:0000256" key="2">
    <source>
        <dbReference type="ARBA" id="ARBA00007727"/>
    </source>
</evidence>
<dbReference type="GeneID" id="116199142"/>
<dbReference type="InterPro" id="IPR029962">
    <property type="entry name" value="TBL"/>
</dbReference>
<gene>
    <name evidence="9" type="ORF">CDL15_Pgr010337</name>
    <name evidence="10" type="ORF">CRG98_007366</name>
</gene>
<keyword evidence="12" id="KW-1185">Reference proteome</keyword>
<reference evidence="9" key="2">
    <citation type="submission" date="2017-06" db="EMBL/GenBank/DDBJ databases">
        <title>The pomegranate genome and the genomics of punicalagin biosynthesis.</title>
        <authorList>
            <person name="Xu C."/>
        </authorList>
    </citation>
    <scope>NUCLEOTIDE SEQUENCE [LARGE SCALE GENOMIC DNA]</scope>
    <source>
        <tissue evidence="9">Fresh leaf</tissue>
    </source>
</reference>
<dbReference type="OrthoDB" id="1839666at2759"/>
<dbReference type="Proteomes" id="UP000197138">
    <property type="component" value="Unassembled WGS sequence"/>
</dbReference>
<keyword evidence="6" id="KW-0472">Membrane</keyword>
<dbReference type="PANTHER" id="PTHR32285">
    <property type="entry name" value="PROTEIN TRICHOME BIREFRINGENCE-LIKE 9-RELATED"/>
    <property type="match status" value="1"/>
</dbReference>
<dbReference type="STRING" id="22663.A0A218W222"/>
<evidence type="ECO:0000256" key="3">
    <source>
        <dbReference type="ARBA" id="ARBA00022692"/>
    </source>
</evidence>
<comment type="caution">
    <text evidence="9">The sequence shown here is derived from an EMBL/GenBank/DDBJ whole genome shotgun (WGS) entry which is preliminary data.</text>
</comment>
<evidence type="ECO:0000313" key="11">
    <source>
        <dbReference type="Proteomes" id="UP000197138"/>
    </source>
</evidence>